<sequence length="113" mass="12589">LDQKFHGAFIRDILSGLEYIHASAIGSHGALSPWACLIDRNWMIKLTDYGKLRRRALEEGKAKIFVVGVADALERWEKQQAVSVDALKDSDDKTQALQATSGVMFFYPKSSCS</sequence>
<dbReference type="GO" id="GO:0007168">
    <property type="term" value="P:receptor guanylyl cyclase signaling pathway"/>
    <property type="evidence" value="ECO:0007669"/>
    <property type="project" value="TreeGrafter"/>
</dbReference>
<name>A0A183G598_HELPZ</name>
<dbReference type="Gene3D" id="1.10.510.10">
    <property type="entry name" value="Transferase(Phosphotransferase) domain 1"/>
    <property type="match status" value="1"/>
</dbReference>
<dbReference type="AlphaFoldDB" id="A0A183G598"/>
<evidence type="ECO:0000313" key="4">
    <source>
        <dbReference type="WBParaSite" id="HPBE_0001676801-mRNA-1"/>
    </source>
</evidence>
<dbReference type="InterPro" id="IPR050401">
    <property type="entry name" value="Cyclic_nucleotide_synthase"/>
</dbReference>
<dbReference type="GO" id="GO:0004383">
    <property type="term" value="F:guanylate cyclase activity"/>
    <property type="evidence" value="ECO:0007669"/>
    <property type="project" value="TreeGrafter"/>
</dbReference>
<reference evidence="4" key="1">
    <citation type="submission" date="2019-09" db="UniProtKB">
        <authorList>
            <consortium name="WormBaseParasite"/>
        </authorList>
    </citation>
    <scope>IDENTIFICATION</scope>
</reference>
<proteinExistence type="predicted"/>
<dbReference type="GO" id="GO:0000166">
    <property type="term" value="F:nucleotide binding"/>
    <property type="evidence" value="ECO:0007669"/>
    <property type="project" value="UniProtKB-KW"/>
</dbReference>
<evidence type="ECO:0000256" key="1">
    <source>
        <dbReference type="ARBA" id="ARBA00022741"/>
    </source>
</evidence>
<evidence type="ECO:0000313" key="3">
    <source>
        <dbReference type="Proteomes" id="UP000050761"/>
    </source>
</evidence>
<accession>A0A183G598</accession>
<dbReference type="WBParaSite" id="HPBE_0001676801-mRNA-1">
    <property type="protein sequence ID" value="HPBE_0001676801-mRNA-1"/>
    <property type="gene ID" value="HPBE_0001676801"/>
</dbReference>
<organism evidence="3 4">
    <name type="scientific">Heligmosomoides polygyrus</name>
    <name type="common">Parasitic roundworm</name>
    <dbReference type="NCBI Taxonomy" id="6339"/>
    <lineage>
        <taxon>Eukaryota</taxon>
        <taxon>Metazoa</taxon>
        <taxon>Ecdysozoa</taxon>
        <taxon>Nematoda</taxon>
        <taxon>Chromadorea</taxon>
        <taxon>Rhabditida</taxon>
        <taxon>Rhabditina</taxon>
        <taxon>Rhabditomorpha</taxon>
        <taxon>Strongyloidea</taxon>
        <taxon>Heligmosomidae</taxon>
        <taxon>Heligmosomoides</taxon>
    </lineage>
</organism>
<evidence type="ECO:0000256" key="2">
    <source>
        <dbReference type="ARBA" id="ARBA00023239"/>
    </source>
</evidence>
<protein>
    <submittedName>
        <fullName evidence="4">Protein kinase domain-containing protein</fullName>
    </submittedName>
</protein>
<dbReference type="PANTHER" id="PTHR11920:SF498">
    <property type="entry name" value="RECEPTOR-TYPE GUANYLATE CYCLASE GCY-8"/>
    <property type="match status" value="1"/>
</dbReference>
<dbReference type="InterPro" id="IPR011009">
    <property type="entry name" value="Kinase-like_dom_sf"/>
</dbReference>
<dbReference type="GO" id="GO:0004016">
    <property type="term" value="F:adenylate cyclase activity"/>
    <property type="evidence" value="ECO:0007669"/>
    <property type="project" value="TreeGrafter"/>
</dbReference>
<dbReference type="SUPFAM" id="SSF56112">
    <property type="entry name" value="Protein kinase-like (PK-like)"/>
    <property type="match status" value="1"/>
</dbReference>
<keyword evidence="2" id="KW-0456">Lyase</keyword>
<keyword evidence="1" id="KW-0547">Nucleotide-binding</keyword>
<keyword evidence="3" id="KW-1185">Reference proteome</keyword>
<dbReference type="PANTHER" id="PTHR11920">
    <property type="entry name" value="GUANYLYL CYCLASE"/>
    <property type="match status" value="1"/>
</dbReference>
<dbReference type="GO" id="GO:0005886">
    <property type="term" value="C:plasma membrane"/>
    <property type="evidence" value="ECO:0007669"/>
    <property type="project" value="TreeGrafter"/>
</dbReference>
<dbReference type="Proteomes" id="UP000050761">
    <property type="component" value="Unassembled WGS sequence"/>
</dbReference>
<dbReference type="GO" id="GO:0001653">
    <property type="term" value="F:peptide receptor activity"/>
    <property type="evidence" value="ECO:0007669"/>
    <property type="project" value="TreeGrafter"/>
</dbReference>